<comment type="function">
    <text evidence="11">Pattern receptor that binds to murein peptidoglycans (PGN) of Gram-positive bacteria. Has bactericidal activity towards Gram-positive bacteria. May kill Gram-positive bacteria by interfering with peptidoglycan biosynthesis. Also binds to Gram-negative bacteria, and has bacteriostatic activity towards Gram-negative bacteria. Plays a role in innate immunity.</text>
</comment>
<dbReference type="FunFam" id="3.40.80.10:FF:000004">
    <property type="entry name" value="Peptidoglycan recognition protein 4"/>
    <property type="match status" value="1"/>
</dbReference>
<evidence type="ECO:0000256" key="1">
    <source>
        <dbReference type="ARBA" id="ARBA00004613"/>
    </source>
</evidence>
<keyword evidence="6" id="KW-0677">Repeat</keyword>
<dbReference type="OrthoDB" id="10001926at2759"/>
<reference evidence="15 16" key="1">
    <citation type="journal article" date="2020" name="Nature">
        <title>Six reference-quality genomes reveal evolution of bat adaptations.</title>
        <authorList>
            <person name="Jebb D."/>
            <person name="Huang Z."/>
            <person name="Pippel M."/>
            <person name="Hughes G.M."/>
            <person name="Lavrichenko K."/>
            <person name="Devanna P."/>
            <person name="Winkler S."/>
            <person name="Jermiin L.S."/>
            <person name="Skirmuntt E.C."/>
            <person name="Katzourakis A."/>
            <person name="Burkitt-Gray L."/>
            <person name="Ray D.A."/>
            <person name="Sullivan K.A.M."/>
            <person name="Roscito J.G."/>
            <person name="Kirilenko B.M."/>
            <person name="Davalos L.M."/>
            <person name="Corthals A.P."/>
            <person name="Power M.L."/>
            <person name="Jones G."/>
            <person name="Ransome R.D."/>
            <person name="Dechmann D.K.N."/>
            <person name="Locatelli A.G."/>
            <person name="Puechmaille S.J."/>
            <person name="Fedrigo O."/>
            <person name="Jarvis E.D."/>
            <person name="Hiller M."/>
            <person name="Vernes S.C."/>
            <person name="Myers E.W."/>
            <person name="Teeling E.C."/>
        </authorList>
    </citation>
    <scope>NUCLEOTIDE SEQUENCE [LARGE SCALE GENOMIC DNA]</scope>
    <source>
        <strain evidence="15">MMyoMyo1</strain>
        <tissue evidence="15">Flight muscle</tissue>
    </source>
</reference>
<keyword evidence="8" id="KW-0044">Antibiotic</keyword>
<feature type="domain" description="N-acetylmuramoyl-L-alanine amidase" evidence="13">
    <location>
        <begin position="67"/>
        <end position="197"/>
    </location>
</feature>
<evidence type="ECO:0000313" key="15">
    <source>
        <dbReference type="EMBL" id="KAF6291310.1"/>
    </source>
</evidence>
<dbReference type="InterPro" id="IPR002502">
    <property type="entry name" value="Amidase_domain"/>
</dbReference>
<proteinExistence type="inferred from homology"/>
<dbReference type="InterPro" id="IPR015510">
    <property type="entry name" value="PGRP"/>
</dbReference>
<evidence type="ECO:0000256" key="6">
    <source>
        <dbReference type="ARBA" id="ARBA00022737"/>
    </source>
</evidence>
<evidence type="ECO:0000256" key="4">
    <source>
        <dbReference type="ARBA" id="ARBA00022588"/>
    </source>
</evidence>
<comment type="caution">
    <text evidence="15">The sequence shown here is derived from an EMBL/GenBank/DDBJ whole genome shotgun (WGS) entry which is preliminary data.</text>
</comment>
<evidence type="ECO:0000256" key="7">
    <source>
        <dbReference type="ARBA" id="ARBA00022859"/>
    </source>
</evidence>
<organism evidence="15 16">
    <name type="scientific">Myotis myotis</name>
    <name type="common">Greater mouse-eared bat</name>
    <name type="synonym">Vespertilio myotis</name>
    <dbReference type="NCBI Taxonomy" id="51298"/>
    <lineage>
        <taxon>Eukaryota</taxon>
        <taxon>Metazoa</taxon>
        <taxon>Chordata</taxon>
        <taxon>Craniata</taxon>
        <taxon>Vertebrata</taxon>
        <taxon>Euteleostomi</taxon>
        <taxon>Mammalia</taxon>
        <taxon>Eutheria</taxon>
        <taxon>Laurasiatheria</taxon>
        <taxon>Chiroptera</taxon>
        <taxon>Yangochiroptera</taxon>
        <taxon>Vespertilionidae</taxon>
        <taxon>Myotis</taxon>
    </lineage>
</organism>
<dbReference type="SMART" id="SM00644">
    <property type="entry name" value="Ami_2"/>
    <property type="match status" value="2"/>
</dbReference>
<evidence type="ECO:0000256" key="8">
    <source>
        <dbReference type="ARBA" id="ARBA00023022"/>
    </source>
</evidence>
<evidence type="ECO:0000256" key="5">
    <source>
        <dbReference type="ARBA" id="ARBA00022729"/>
    </source>
</evidence>
<evidence type="ECO:0000256" key="2">
    <source>
        <dbReference type="ARBA" id="ARBA00007553"/>
    </source>
</evidence>
<keyword evidence="7" id="KW-0391">Immunity</keyword>
<keyword evidence="4" id="KW-0399">Innate immunity</keyword>
<keyword evidence="10" id="KW-0325">Glycoprotein</keyword>
<dbReference type="GO" id="GO:0008270">
    <property type="term" value="F:zinc ion binding"/>
    <property type="evidence" value="ECO:0007669"/>
    <property type="project" value="InterPro"/>
</dbReference>
<accession>A0A7J7SSH3</accession>
<dbReference type="PANTHER" id="PTHR11022">
    <property type="entry name" value="PEPTIDOGLYCAN RECOGNITION PROTEIN"/>
    <property type="match status" value="1"/>
</dbReference>
<protein>
    <submittedName>
        <fullName evidence="15">Peptidoglycan recognition protein 3</fullName>
    </submittedName>
</protein>
<keyword evidence="5 12" id="KW-0732">Signal</keyword>
<feature type="domain" description="N-acetylmuramoyl-L-alanine amidase" evidence="13">
    <location>
        <begin position="223"/>
        <end position="360"/>
    </location>
</feature>
<keyword evidence="3" id="KW-0964">Secreted</keyword>
<feature type="signal peptide" evidence="12">
    <location>
        <begin position="1"/>
        <end position="17"/>
    </location>
</feature>
<evidence type="ECO:0000256" key="12">
    <source>
        <dbReference type="SAM" id="SignalP"/>
    </source>
</evidence>
<evidence type="ECO:0000256" key="11">
    <source>
        <dbReference type="ARBA" id="ARBA00053301"/>
    </source>
</evidence>
<comment type="subcellular location">
    <subcellularLocation>
        <location evidence="1">Secreted</location>
    </subcellularLocation>
</comment>
<dbReference type="EMBL" id="JABWUV010000018">
    <property type="protein sequence ID" value="KAF6291310.1"/>
    <property type="molecule type" value="Genomic_DNA"/>
</dbReference>
<dbReference type="GO" id="GO:0009253">
    <property type="term" value="P:peptidoglycan catabolic process"/>
    <property type="evidence" value="ECO:0007669"/>
    <property type="project" value="InterPro"/>
</dbReference>
<dbReference type="InterPro" id="IPR006619">
    <property type="entry name" value="PGRP_domain_met/bac"/>
</dbReference>
<dbReference type="Pfam" id="PF01510">
    <property type="entry name" value="Amidase_2"/>
    <property type="match status" value="2"/>
</dbReference>
<evidence type="ECO:0000256" key="10">
    <source>
        <dbReference type="ARBA" id="ARBA00023180"/>
    </source>
</evidence>
<evidence type="ECO:0000259" key="14">
    <source>
        <dbReference type="SMART" id="SM00701"/>
    </source>
</evidence>
<dbReference type="GO" id="GO:0042742">
    <property type="term" value="P:defense response to bacterium"/>
    <property type="evidence" value="ECO:0007669"/>
    <property type="project" value="UniProtKB-KW"/>
</dbReference>
<comment type="similarity">
    <text evidence="2">Belongs to the N-acetylmuramoyl-L-alanine amidase 2 family.</text>
</comment>
<keyword evidence="8" id="KW-0929">Antimicrobial</keyword>
<dbReference type="PANTHER" id="PTHR11022:SF12">
    <property type="entry name" value="PEPTIDOGLYCAN RECOGNITION PROTEIN 3"/>
    <property type="match status" value="1"/>
</dbReference>
<dbReference type="CDD" id="cd06583">
    <property type="entry name" value="PGRP"/>
    <property type="match status" value="2"/>
</dbReference>
<feature type="domain" description="Peptidoglycan recognition protein family" evidence="14">
    <location>
        <begin position="55"/>
        <end position="197"/>
    </location>
</feature>
<evidence type="ECO:0000259" key="13">
    <source>
        <dbReference type="SMART" id="SM00644"/>
    </source>
</evidence>
<feature type="domain" description="Peptidoglycan recognition protein family" evidence="14">
    <location>
        <begin position="213"/>
        <end position="354"/>
    </location>
</feature>
<dbReference type="Proteomes" id="UP000527355">
    <property type="component" value="Unassembled WGS sequence"/>
</dbReference>
<name>A0A7J7SSH3_MYOMY</name>
<sequence length="375" mass="41763">MLLWLLVFSALSLQAWGYSPQFSWNETQAREVSERLVDLFVGISQLIRKGRNDAPTIVSRKEWGARSQTCWAQLTPPVAYVITQQLTGMECQEQNVCSEKLRGLQAHSVYTKGWCDLAYNFLIGDDGRVYEGVGWNIQGLHTQGYNKVSLGLAFFGTKEGHSPSPAALSAAEDLIFYAIQKGHLSPWYIQPLLLKEEMCLAYQQPAMPRKACPSIIPRSEWEARETHCPQMSLPAKYVIIIHTAGTTCNTSADCQTRVRDIQSYHMDRLDFCDIGYHFLVGQDGGVYEGVGWNIQGSHTYGYNDIALGIAFIGNFVEKPPNAAALEAAQSLIQCAVDQGHLAPNYLLVGHSDVSQILSPGKALYNIISTWPHFKQ</sequence>
<dbReference type="GO" id="GO:0008745">
    <property type="term" value="F:N-acetylmuramoyl-L-alanine amidase activity"/>
    <property type="evidence" value="ECO:0007669"/>
    <property type="project" value="InterPro"/>
</dbReference>
<evidence type="ECO:0000256" key="3">
    <source>
        <dbReference type="ARBA" id="ARBA00022525"/>
    </source>
</evidence>
<keyword evidence="9" id="KW-1015">Disulfide bond</keyword>
<dbReference type="GO" id="GO:0045087">
    <property type="term" value="P:innate immune response"/>
    <property type="evidence" value="ECO:0007669"/>
    <property type="project" value="UniProtKB-KW"/>
</dbReference>
<dbReference type="InterPro" id="IPR036505">
    <property type="entry name" value="Amidase/PGRP_sf"/>
</dbReference>
<dbReference type="VEuPathDB" id="HostDB:LOC118673441"/>
<dbReference type="FunFam" id="3.40.80.10:FF:000001">
    <property type="entry name" value="Peptidoglycan recognition protein 1"/>
    <property type="match status" value="1"/>
</dbReference>
<dbReference type="Gene3D" id="3.40.80.10">
    <property type="entry name" value="Peptidoglycan recognition protein-like"/>
    <property type="match status" value="2"/>
</dbReference>
<dbReference type="GO" id="GO:0005576">
    <property type="term" value="C:extracellular region"/>
    <property type="evidence" value="ECO:0007669"/>
    <property type="project" value="UniProtKB-SubCell"/>
</dbReference>
<evidence type="ECO:0000313" key="16">
    <source>
        <dbReference type="Proteomes" id="UP000527355"/>
    </source>
</evidence>
<dbReference type="SUPFAM" id="SSF55846">
    <property type="entry name" value="N-acetylmuramoyl-L-alanine amidase-like"/>
    <property type="match status" value="2"/>
</dbReference>
<dbReference type="AlphaFoldDB" id="A0A7J7SSH3"/>
<dbReference type="SMART" id="SM00701">
    <property type="entry name" value="PGRP"/>
    <property type="match status" value="2"/>
</dbReference>
<gene>
    <name evidence="15" type="ORF">mMyoMyo1_015072</name>
</gene>
<evidence type="ECO:0000256" key="9">
    <source>
        <dbReference type="ARBA" id="ARBA00023157"/>
    </source>
</evidence>
<keyword evidence="16" id="KW-1185">Reference proteome</keyword>
<feature type="chain" id="PRO_5029785959" evidence="12">
    <location>
        <begin position="18"/>
        <end position="375"/>
    </location>
</feature>